<dbReference type="Proteomes" id="UP001159075">
    <property type="component" value="Unassembled WGS sequence"/>
</dbReference>
<dbReference type="EMBL" id="JAOTLW010000020">
    <property type="protein sequence ID" value="MDI5833333.1"/>
    <property type="molecule type" value="Genomic_DNA"/>
</dbReference>
<dbReference type="RefSeq" id="WP_282679872.1">
    <property type="nucleotide sequence ID" value="NZ_CP106875.1"/>
</dbReference>
<organism evidence="1 2">
    <name type="scientific">Shewanella xiamenensis</name>
    <dbReference type="NCBI Taxonomy" id="332186"/>
    <lineage>
        <taxon>Bacteria</taxon>
        <taxon>Pseudomonadati</taxon>
        <taxon>Pseudomonadota</taxon>
        <taxon>Gammaproteobacteria</taxon>
        <taxon>Alteromonadales</taxon>
        <taxon>Shewanellaceae</taxon>
        <taxon>Shewanella</taxon>
    </lineage>
</organism>
<sequence>MIDDNKLKVWMITLGNLATVLNDAKIREDWPSDEDAEVELIIGQISEKLDELKVSKSLEALAQVDDQTLLGVLAMFSFPRAVRMLQIIGEISSSKLTGIMNKRLITDDISAKYLNILYARVRYLAKTHLLFRLFNTERSHEIVKGIIALNEKKD</sequence>
<dbReference type="InterPro" id="IPR057079">
    <property type="entry name" value="IcmW-like"/>
</dbReference>
<accession>A0ABT6UFT4</accession>
<keyword evidence="2" id="KW-1185">Reference proteome</keyword>
<proteinExistence type="predicted"/>
<evidence type="ECO:0000313" key="1">
    <source>
        <dbReference type="EMBL" id="MDI5833333.1"/>
    </source>
</evidence>
<protein>
    <recommendedName>
        <fullName evidence="3">Flagellar motor switch protein FliG C-terminal domain-containing protein</fullName>
    </recommendedName>
</protein>
<gene>
    <name evidence="1" type="ORF">ODY93_17255</name>
</gene>
<evidence type="ECO:0008006" key="3">
    <source>
        <dbReference type="Google" id="ProtNLM"/>
    </source>
</evidence>
<evidence type="ECO:0000313" key="2">
    <source>
        <dbReference type="Proteomes" id="UP001159075"/>
    </source>
</evidence>
<comment type="caution">
    <text evidence="1">The sequence shown here is derived from an EMBL/GenBank/DDBJ whole genome shotgun (WGS) entry which is preliminary data.</text>
</comment>
<dbReference type="Pfam" id="PF23130">
    <property type="entry name" value="IcmW"/>
    <property type="match status" value="1"/>
</dbReference>
<name>A0ABT6UFT4_9GAMM</name>
<reference evidence="1 2" key="1">
    <citation type="submission" date="2022-09" db="EMBL/GenBank/DDBJ databases">
        <title>The outer-membrane cytochrome OmcA is essential for infection of Shewanella oneidensis by a zebrafish-associated bacteriophage.</title>
        <authorList>
            <person name="Grenfell A.W."/>
            <person name="Intile P."/>
            <person name="Mcfarlane J."/>
            <person name="Leung D."/>
            <person name="Abdalla K."/>
            <person name="Wold M."/>
            <person name="Kees E."/>
            <person name="Gralnick J."/>
        </authorList>
    </citation>
    <scope>NUCLEOTIDE SEQUENCE [LARGE SCALE GENOMIC DNA]</scope>
    <source>
        <strain evidence="1 2">NF-5</strain>
    </source>
</reference>